<proteinExistence type="predicted"/>
<protein>
    <submittedName>
        <fullName evidence="1">Uncharacterized protein</fullName>
    </submittedName>
</protein>
<dbReference type="AlphaFoldDB" id="A0A392TCF0"/>
<reference evidence="1 2" key="1">
    <citation type="journal article" date="2018" name="Front. Plant Sci.">
        <title>Red Clover (Trifolium pratense) and Zigzag Clover (T. medium) - A Picture of Genomic Similarities and Differences.</title>
        <authorList>
            <person name="Dluhosova J."/>
            <person name="Istvanek J."/>
            <person name="Nedelnik J."/>
            <person name="Repkova J."/>
        </authorList>
    </citation>
    <scope>NUCLEOTIDE SEQUENCE [LARGE SCALE GENOMIC DNA]</scope>
    <source>
        <strain evidence="2">cv. 10/8</strain>
        <tissue evidence="1">Leaf</tissue>
    </source>
</reference>
<dbReference type="EMBL" id="LXQA010548575">
    <property type="protein sequence ID" value="MCI58572.1"/>
    <property type="molecule type" value="Genomic_DNA"/>
</dbReference>
<name>A0A392TCF0_9FABA</name>
<comment type="caution">
    <text evidence="1">The sequence shown here is derived from an EMBL/GenBank/DDBJ whole genome shotgun (WGS) entry which is preliminary data.</text>
</comment>
<keyword evidence="2" id="KW-1185">Reference proteome</keyword>
<accession>A0A392TCF0</accession>
<sequence>MGSAVRPGGSWIQRSDQAVQRFRGQTGRFMGSE</sequence>
<evidence type="ECO:0000313" key="1">
    <source>
        <dbReference type="EMBL" id="MCI58572.1"/>
    </source>
</evidence>
<evidence type="ECO:0000313" key="2">
    <source>
        <dbReference type="Proteomes" id="UP000265520"/>
    </source>
</evidence>
<dbReference type="Proteomes" id="UP000265520">
    <property type="component" value="Unassembled WGS sequence"/>
</dbReference>
<feature type="non-terminal residue" evidence="1">
    <location>
        <position position="33"/>
    </location>
</feature>
<organism evidence="1 2">
    <name type="scientific">Trifolium medium</name>
    <dbReference type="NCBI Taxonomy" id="97028"/>
    <lineage>
        <taxon>Eukaryota</taxon>
        <taxon>Viridiplantae</taxon>
        <taxon>Streptophyta</taxon>
        <taxon>Embryophyta</taxon>
        <taxon>Tracheophyta</taxon>
        <taxon>Spermatophyta</taxon>
        <taxon>Magnoliopsida</taxon>
        <taxon>eudicotyledons</taxon>
        <taxon>Gunneridae</taxon>
        <taxon>Pentapetalae</taxon>
        <taxon>rosids</taxon>
        <taxon>fabids</taxon>
        <taxon>Fabales</taxon>
        <taxon>Fabaceae</taxon>
        <taxon>Papilionoideae</taxon>
        <taxon>50 kb inversion clade</taxon>
        <taxon>NPAAA clade</taxon>
        <taxon>Hologalegina</taxon>
        <taxon>IRL clade</taxon>
        <taxon>Trifolieae</taxon>
        <taxon>Trifolium</taxon>
    </lineage>
</organism>